<proteinExistence type="predicted"/>
<dbReference type="Proteomes" id="UP000762676">
    <property type="component" value="Unassembled WGS sequence"/>
</dbReference>
<protein>
    <submittedName>
        <fullName evidence="2">Uncharacterized protein</fullName>
    </submittedName>
</protein>
<feature type="signal peptide" evidence="1">
    <location>
        <begin position="1"/>
        <end position="29"/>
    </location>
</feature>
<gene>
    <name evidence="2" type="ORF">ElyMa_005969800</name>
</gene>
<dbReference type="AlphaFoldDB" id="A0AAV4GDN8"/>
<name>A0AAV4GDN8_9GAST</name>
<accession>A0AAV4GDN8</accession>
<reference evidence="2 3" key="1">
    <citation type="journal article" date="2021" name="Elife">
        <title>Chloroplast acquisition without the gene transfer in kleptoplastic sea slugs, Plakobranchus ocellatus.</title>
        <authorList>
            <person name="Maeda T."/>
            <person name="Takahashi S."/>
            <person name="Yoshida T."/>
            <person name="Shimamura S."/>
            <person name="Takaki Y."/>
            <person name="Nagai Y."/>
            <person name="Toyoda A."/>
            <person name="Suzuki Y."/>
            <person name="Arimoto A."/>
            <person name="Ishii H."/>
            <person name="Satoh N."/>
            <person name="Nishiyama T."/>
            <person name="Hasebe M."/>
            <person name="Maruyama T."/>
            <person name="Minagawa J."/>
            <person name="Obokata J."/>
            <person name="Shigenobu S."/>
        </authorList>
    </citation>
    <scope>NUCLEOTIDE SEQUENCE [LARGE SCALE GENOMIC DNA]</scope>
</reference>
<evidence type="ECO:0000313" key="3">
    <source>
        <dbReference type="Proteomes" id="UP000762676"/>
    </source>
</evidence>
<keyword evidence="3" id="KW-1185">Reference proteome</keyword>
<dbReference type="EMBL" id="BMAT01011991">
    <property type="protein sequence ID" value="GFR83205.1"/>
    <property type="molecule type" value="Genomic_DNA"/>
</dbReference>
<organism evidence="2 3">
    <name type="scientific">Elysia marginata</name>
    <dbReference type="NCBI Taxonomy" id="1093978"/>
    <lineage>
        <taxon>Eukaryota</taxon>
        <taxon>Metazoa</taxon>
        <taxon>Spiralia</taxon>
        <taxon>Lophotrochozoa</taxon>
        <taxon>Mollusca</taxon>
        <taxon>Gastropoda</taxon>
        <taxon>Heterobranchia</taxon>
        <taxon>Euthyneura</taxon>
        <taxon>Panpulmonata</taxon>
        <taxon>Sacoglossa</taxon>
        <taxon>Placobranchoidea</taxon>
        <taxon>Plakobranchidae</taxon>
        <taxon>Elysia</taxon>
    </lineage>
</organism>
<sequence length="103" mass="10976">MGRLLKHGAPVGLASLLLALVIVATTTSAFSIPGWEESSDRVLRFAQQDNTTSSAAGVASGRPPRFVLIIEVTKSNHIITPRYMSITISGGQMSKGLEGFDFK</sequence>
<comment type="caution">
    <text evidence="2">The sequence shown here is derived from an EMBL/GenBank/DDBJ whole genome shotgun (WGS) entry which is preliminary data.</text>
</comment>
<evidence type="ECO:0000256" key="1">
    <source>
        <dbReference type="SAM" id="SignalP"/>
    </source>
</evidence>
<evidence type="ECO:0000313" key="2">
    <source>
        <dbReference type="EMBL" id="GFR83205.1"/>
    </source>
</evidence>
<feature type="chain" id="PRO_5043371644" evidence="1">
    <location>
        <begin position="30"/>
        <end position="103"/>
    </location>
</feature>
<keyword evidence="1" id="KW-0732">Signal</keyword>